<reference evidence="1 2" key="1">
    <citation type="journal article" date="2017" name="Front. Genet.">
        <title>Draft sequencing of the heterozygous diploid genome of Satsuma (Citrus unshiu Marc.) using a hybrid assembly approach.</title>
        <authorList>
            <person name="Shimizu T."/>
            <person name="Tanizawa Y."/>
            <person name="Mochizuki T."/>
            <person name="Nagasaki H."/>
            <person name="Yoshioka T."/>
            <person name="Toyoda A."/>
            <person name="Fujiyama A."/>
            <person name="Kaminuma E."/>
            <person name="Nakamura Y."/>
        </authorList>
    </citation>
    <scope>NUCLEOTIDE SEQUENCE [LARGE SCALE GENOMIC DNA]</scope>
    <source>
        <strain evidence="2">cv. Miyagawa wase</strain>
    </source>
</reference>
<dbReference type="EMBL" id="BDQV01006920">
    <property type="protein sequence ID" value="GAY33010.1"/>
    <property type="molecule type" value="Genomic_DNA"/>
</dbReference>
<accession>A0A2H5MYB2</accession>
<comment type="caution">
    <text evidence="1">The sequence shown here is derived from an EMBL/GenBank/DDBJ whole genome shotgun (WGS) entry which is preliminary data.</text>
</comment>
<evidence type="ECO:0000313" key="1">
    <source>
        <dbReference type="EMBL" id="GAY33010.1"/>
    </source>
</evidence>
<dbReference type="STRING" id="55188.A0A2H5MYB2"/>
<name>A0A2H5MYB2_CITUN</name>
<protein>
    <submittedName>
        <fullName evidence="1">Uncharacterized protein</fullName>
    </submittedName>
</protein>
<keyword evidence="2" id="KW-1185">Reference proteome</keyword>
<organism evidence="1 2">
    <name type="scientific">Citrus unshiu</name>
    <name type="common">Satsuma mandarin</name>
    <name type="synonym">Citrus nobilis var. unshiu</name>
    <dbReference type="NCBI Taxonomy" id="55188"/>
    <lineage>
        <taxon>Eukaryota</taxon>
        <taxon>Viridiplantae</taxon>
        <taxon>Streptophyta</taxon>
        <taxon>Embryophyta</taxon>
        <taxon>Tracheophyta</taxon>
        <taxon>Spermatophyta</taxon>
        <taxon>Magnoliopsida</taxon>
        <taxon>eudicotyledons</taxon>
        <taxon>Gunneridae</taxon>
        <taxon>Pentapetalae</taxon>
        <taxon>rosids</taxon>
        <taxon>malvids</taxon>
        <taxon>Sapindales</taxon>
        <taxon>Rutaceae</taxon>
        <taxon>Aurantioideae</taxon>
        <taxon>Citrus</taxon>
    </lineage>
</organism>
<gene>
    <name evidence="1" type="ORF">CUMW_286660</name>
</gene>
<dbReference type="Proteomes" id="UP000236630">
    <property type="component" value="Unassembled WGS sequence"/>
</dbReference>
<sequence length="119" mass="13256">MGQISTHEVVLVGRDGSVHVKDGRRIPKALIHRSSQVSNTTICDVSRCSGVGVKKRSPFCCSSRRQGNAIRAVADQGMQRAKSMIKRVLSRKRCWLTGLIRKKPRDDNPLVPHNGWQTP</sequence>
<evidence type="ECO:0000313" key="2">
    <source>
        <dbReference type="Proteomes" id="UP000236630"/>
    </source>
</evidence>
<dbReference type="AlphaFoldDB" id="A0A2H5MYB2"/>
<proteinExistence type="predicted"/>